<gene>
    <name evidence="2" type="ORF">g.28769</name>
</gene>
<organism evidence="2">
    <name type="scientific">Schizaphis graminum</name>
    <name type="common">Green bug aphid</name>
    <dbReference type="NCBI Taxonomy" id="13262"/>
    <lineage>
        <taxon>Eukaryota</taxon>
        <taxon>Metazoa</taxon>
        <taxon>Ecdysozoa</taxon>
        <taxon>Arthropoda</taxon>
        <taxon>Hexapoda</taxon>
        <taxon>Insecta</taxon>
        <taxon>Pterygota</taxon>
        <taxon>Neoptera</taxon>
        <taxon>Paraneoptera</taxon>
        <taxon>Hemiptera</taxon>
        <taxon>Sternorrhyncha</taxon>
        <taxon>Aphidomorpha</taxon>
        <taxon>Aphidoidea</taxon>
        <taxon>Aphididae</taxon>
        <taxon>Aphidini</taxon>
        <taxon>Schizaphis</taxon>
    </lineage>
</organism>
<reference evidence="2" key="1">
    <citation type="submission" date="2018-04" db="EMBL/GenBank/DDBJ databases">
        <title>Transcriptome of Schizaphis graminum biotype I.</title>
        <authorList>
            <person name="Scully E.D."/>
            <person name="Geib S.M."/>
            <person name="Palmer N.A."/>
            <person name="Koch K."/>
            <person name="Bradshaw J."/>
            <person name="Heng-Moss T."/>
            <person name="Sarath G."/>
        </authorList>
    </citation>
    <scope>NUCLEOTIDE SEQUENCE</scope>
</reference>
<protein>
    <submittedName>
        <fullName evidence="2">Uncharacterized protein</fullName>
    </submittedName>
</protein>
<feature type="signal peptide" evidence="1">
    <location>
        <begin position="1"/>
        <end position="19"/>
    </location>
</feature>
<dbReference type="EMBL" id="GGMR01005838">
    <property type="protein sequence ID" value="MBY18457.1"/>
    <property type="molecule type" value="Transcribed_RNA"/>
</dbReference>
<evidence type="ECO:0000313" key="2">
    <source>
        <dbReference type="EMBL" id="MBY18457.1"/>
    </source>
</evidence>
<evidence type="ECO:0000256" key="1">
    <source>
        <dbReference type="SAM" id="SignalP"/>
    </source>
</evidence>
<accession>A0A2S2NMV9</accession>
<keyword evidence="1" id="KW-0732">Signal</keyword>
<proteinExistence type="predicted"/>
<sequence>MNMLKLFFVFATLTTLVKSEIAVEWICEDTKQMGNCSTIPKITDLLQMISENYEYPDIYYCPFNIVERHTKCMYSYLYYCHTQINNDLKHNILEMYNKPLEDSKNLCTKRRAYRKEFIEHVSCSKAVLKADRQWQNYVDQQKLEIGQSIENMELDQKCLLVWDYWHSTNMYIRTQCGIKTEKFHRQVLGNMWPLSLLIKLCDDLSTYGS</sequence>
<name>A0A2S2NMV9_SCHGA</name>
<dbReference type="AlphaFoldDB" id="A0A2S2NMV9"/>
<feature type="chain" id="PRO_5015615120" evidence="1">
    <location>
        <begin position="20"/>
        <end position="209"/>
    </location>
</feature>